<dbReference type="Proteomes" id="UP000253529">
    <property type="component" value="Unassembled WGS sequence"/>
</dbReference>
<sequence length="511" mass="54398">MGNWNVDYWPWGGVKICLDEQETKNVFSSADAATTITSALGAIPPPVSIAAAVVGLYIGLEKSAAEAADQGGGVCFELPWVAIYPAENPLLVIPSSNGSPSPPFQGNKQQHVNYAGSDGKVHELWFSDTGGWSHNILSDIAHGGADSQTSLPASGSAVDGFATWWNKQQHVNYIGKDGKVHELWFSDNGGWSHNVLSDAAPGANGQTSLPVAGSPLDGYTTLWNNQQHVNYIGNDGKVHELWFSDNGGWSHNVLSDAAPGANGQISLPVSGSPLDGFETPWNKQQHVNYIGKDGKVHELWFSDNGGWSHNVLSDAAHGANGETSLPVAGSPLDGFFTPWNSQQHVNYIGKDGKVHELWFSDNGGWSHNVLSDAAPGANGQTSLPVAGSPLDGYVTPWNNQQHVNYVGRDGKVHELWFSDNGGWSHNILSDAAPGANGQTSVPLAGSPLDGFFTPWNNQQHVNYIGRDGKVHELWFSDNGGWSHNVLSDAAPGADSTGDLPAPMGYIDGYIT</sequence>
<dbReference type="OrthoDB" id="9798386at2"/>
<keyword evidence="2" id="KW-1185">Reference proteome</keyword>
<proteinExistence type="predicted"/>
<dbReference type="AlphaFoldDB" id="A0A366F7G4"/>
<name>A0A366F7G4_9HYPH</name>
<dbReference type="Gene3D" id="2.120.10.70">
    <property type="entry name" value="Fucose-specific lectin"/>
    <property type="match status" value="4"/>
</dbReference>
<reference evidence="1 2" key="1">
    <citation type="submission" date="2018-06" db="EMBL/GenBank/DDBJ databases">
        <title>Genomic Encyclopedia of Type Strains, Phase IV (KMG-IV): sequencing the most valuable type-strain genomes for metagenomic binning, comparative biology and taxonomic classification.</title>
        <authorList>
            <person name="Goeker M."/>
        </authorList>
    </citation>
    <scope>NUCLEOTIDE SEQUENCE [LARGE SCALE GENOMIC DNA]</scope>
    <source>
        <strain evidence="1 2">DSM 24875</strain>
    </source>
</reference>
<gene>
    <name evidence="1" type="ORF">DFR50_11870</name>
</gene>
<protein>
    <submittedName>
        <fullName evidence="1">Uncharacterized protein</fullName>
    </submittedName>
</protein>
<dbReference type="SUPFAM" id="SSF89372">
    <property type="entry name" value="Fucose-specific lectin"/>
    <property type="match status" value="1"/>
</dbReference>
<dbReference type="EMBL" id="QNRK01000018">
    <property type="protein sequence ID" value="RBP10584.1"/>
    <property type="molecule type" value="Genomic_DNA"/>
</dbReference>
<comment type="caution">
    <text evidence="1">The sequence shown here is derived from an EMBL/GenBank/DDBJ whole genome shotgun (WGS) entry which is preliminary data.</text>
</comment>
<evidence type="ECO:0000313" key="1">
    <source>
        <dbReference type="EMBL" id="RBP10584.1"/>
    </source>
</evidence>
<dbReference type="RefSeq" id="WP_147262787.1">
    <property type="nucleotide sequence ID" value="NZ_QNRK01000018.1"/>
</dbReference>
<accession>A0A366F7G4</accession>
<evidence type="ECO:0000313" key="2">
    <source>
        <dbReference type="Proteomes" id="UP000253529"/>
    </source>
</evidence>
<organism evidence="1 2">
    <name type="scientific">Roseiarcus fermentans</name>
    <dbReference type="NCBI Taxonomy" id="1473586"/>
    <lineage>
        <taxon>Bacteria</taxon>
        <taxon>Pseudomonadati</taxon>
        <taxon>Pseudomonadota</taxon>
        <taxon>Alphaproteobacteria</taxon>
        <taxon>Hyphomicrobiales</taxon>
        <taxon>Roseiarcaceae</taxon>
        <taxon>Roseiarcus</taxon>
    </lineage>
</organism>